<name>A0A6H1Q1T4_9PROT</name>
<dbReference type="Pfam" id="PF01370">
    <property type="entry name" value="Epimerase"/>
    <property type="match status" value="1"/>
</dbReference>
<dbReference type="GO" id="GO:0044877">
    <property type="term" value="F:protein-containing complex binding"/>
    <property type="evidence" value="ECO:0007669"/>
    <property type="project" value="TreeGrafter"/>
</dbReference>
<evidence type="ECO:0000313" key="2">
    <source>
        <dbReference type="EMBL" id="QIZ20882.1"/>
    </source>
</evidence>
<proteinExistence type="predicted"/>
<keyword evidence="3" id="KW-1185">Reference proteome</keyword>
<dbReference type="PANTHER" id="PTHR12126:SF11">
    <property type="entry name" value="NADH DEHYDROGENASE [UBIQUINONE] 1 ALPHA SUBCOMPLEX SUBUNIT 9, MITOCHONDRIAL"/>
    <property type="match status" value="1"/>
</dbReference>
<sequence length="322" mass="36495">MKAKNCLIFGGSGQIGRHLIRKLTKKNYKVTVVTRNLHQKGYAIKTQANAGYIDIVEANIFDEKKIRKLFSQTDICINLIGILYESGKGNTFKNIHSIFPSILAKFCKEYKVQQFIHLSALGVNNAIDSEYAKSKLDGELSIQKNFPLATILRPSVVYSVDDNFTTSFMTLLSRLPFFPLYYNGSTKFAPIHCSDLTDIIYHVVSKNIYSKIVECVGPDILSLKEILKKLLYLIDKKRLLIPLPLFAATMSAKVFQLFPKPLLTIDQLTLLKYDNVPSGKYQTNADIGVPSTRVFDNEVEKYSYMWREGGQFSTKKYNPANS</sequence>
<dbReference type="InterPro" id="IPR051207">
    <property type="entry name" value="ComplexI_NDUFA9_subunit"/>
</dbReference>
<evidence type="ECO:0000313" key="3">
    <source>
        <dbReference type="Proteomes" id="UP000501094"/>
    </source>
</evidence>
<organism evidence="2 3">
    <name type="scientific">Candidatus Pelagibacter giovannonii</name>
    <dbReference type="NCBI Taxonomy" id="2563896"/>
    <lineage>
        <taxon>Bacteria</taxon>
        <taxon>Pseudomonadati</taxon>
        <taxon>Pseudomonadota</taxon>
        <taxon>Alphaproteobacteria</taxon>
        <taxon>Candidatus Pelagibacterales</taxon>
        <taxon>Candidatus Pelagibacteraceae</taxon>
        <taxon>Candidatus Pelagibacter</taxon>
    </lineage>
</organism>
<dbReference type="InterPro" id="IPR001509">
    <property type="entry name" value="Epimerase_deHydtase"/>
</dbReference>
<feature type="domain" description="NAD-dependent epimerase/dehydratase" evidence="1">
    <location>
        <begin position="7"/>
        <end position="203"/>
    </location>
</feature>
<dbReference type="PANTHER" id="PTHR12126">
    <property type="entry name" value="NADH-UBIQUINONE OXIDOREDUCTASE 39 KDA SUBUNIT-RELATED"/>
    <property type="match status" value="1"/>
</dbReference>
<dbReference type="CDD" id="cd05271">
    <property type="entry name" value="NDUFA9_like_SDR_a"/>
    <property type="match status" value="1"/>
</dbReference>
<evidence type="ECO:0000259" key="1">
    <source>
        <dbReference type="Pfam" id="PF01370"/>
    </source>
</evidence>
<dbReference type="EMBL" id="CP038852">
    <property type="protein sequence ID" value="QIZ20882.1"/>
    <property type="molecule type" value="Genomic_DNA"/>
</dbReference>
<dbReference type="KEGG" id="peg:E5R92_03680"/>
<dbReference type="SUPFAM" id="SSF51735">
    <property type="entry name" value="NAD(P)-binding Rossmann-fold domains"/>
    <property type="match status" value="1"/>
</dbReference>
<dbReference type="InterPro" id="IPR036291">
    <property type="entry name" value="NAD(P)-bd_dom_sf"/>
</dbReference>
<dbReference type="Proteomes" id="UP000501094">
    <property type="component" value="Chromosome"/>
</dbReference>
<dbReference type="RefSeq" id="WP_168606760.1">
    <property type="nucleotide sequence ID" value="NZ_CP038852.1"/>
</dbReference>
<accession>A0A6H1Q1T4</accession>
<gene>
    <name evidence="2" type="ORF">E5R92_03680</name>
</gene>
<dbReference type="AlphaFoldDB" id="A0A6H1Q1T4"/>
<dbReference type="Gene3D" id="3.40.50.720">
    <property type="entry name" value="NAD(P)-binding Rossmann-like Domain"/>
    <property type="match status" value="1"/>
</dbReference>
<reference evidence="2 3" key="1">
    <citation type="journal article" date="2020" name="Nat. Microbiol.">
        <title>Lysogenic host-virus interactions in SAR11 marine bacteria.</title>
        <authorList>
            <person name="Morris R.M."/>
            <person name="Cain K.R."/>
            <person name="Hvorecny K.L."/>
            <person name="Kollman J.M."/>
        </authorList>
    </citation>
    <scope>NUCLEOTIDE SEQUENCE [LARGE SCALE GENOMIC DNA]</scope>
    <source>
        <strain evidence="2 3">NP1</strain>
    </source>
</reference>
<protein>
    <submittedName>
        <fullName evidence="2">Complex I NDUFA9 subunit family protein</fullName>
    </submittedName>
</protein>